<organism evidence="2 3">
    <name type="scientific">Schizophyllum amplum</name>
    <dbReference type="NCBI Taxonomy" id="97359"/>
    <lineage>
        <taxon>Eukaryota</taxon>
        <taxon>Fungi</taxon>
        <taxon>Dikarya</taxon>
        <taxon>Basidiomycota</taxon>
        <taxon>Agaricomycotina</taxon>
        <taxon>Agaricomycetes</taxon>
        <taxon>Agaricomycetidae</taxon>
        <taxon>Agaricales</taxon>
        <taxon>Schizophyllaceae</taxon>
        <taxon>Schizophyllum</taxon>
    </lineage>
</organism>
<reference evidence="2 3" key="1">
    <citation type="journal article" date="2019" name="New Phytol.">
        <title>Comparative genomics reveals unique wood-decay strategies and fruiting body development in the Schizophyllaceae.</title>
        <authorList>
            <person name="Almasi E."/>
            <person name="Sahu N."/>
            <person name="Krizsan K."/>
            <person name="Balint B."/>
            <person name="Kovacs G.M."/>
            <person name="Kiss B."/>
            <person name="Cseklye J."/>
            <person name="Drula E."/>
            <person name="Henrissat B."/>
            <person name="Nagy I."/>
            <person name="Chovatia M."/>
            <person name="Adam C."/>
            <person name="LaButti K."/>
            <person name="Lipzen A."/>
            <person name="Riley R."/>
            <person name="Grigoriev I.V."/>
            <person name="Nagy L.G."/>
        </authorList>
    </citation>
    <scope>NUCLEOTIDE SEQUENCE [LARGE SCALE GENOMIC DNA]</scope>
    <source>
        <strain evidence="2 3">NL-1724</strain>
    </source>
</reference>
<feature type="region of interest" description="Disordered" evidence="1">
    <location>
        <begin position="64"/>
        <end position="85"/>
    </location>
</feature>
<proteinExistence type="predicted"/>
<accession>A0A550CF74</accession>
<dbReference type="Proteomes" id="UP000320762">
    <property type="component" value="Unassembled WGS sequence"/>
</dbReference>
<keyword evidence="3" id="KW-1185">Reference proteome</keyword>
<sequence>MIKSRRMDIRVLHVARNACALANVVAMIRPMLRKAWNTGAALEAGWMREDQEIREAQLTLPRVRPHFAKPEVKQSPHSYSMPGITVPQLPDGKAEWAFERTKALVEERGRE</sequence>
<dbReference type="EMBL" id="VDMD01000009">
    <property type="protein sequence ID" value="TRM63442.1"/>
    <property type="molecule type" value="Genomic_DNA"/>
</dbReference>
<comment type="caution">
    <text evidence="2">The sequence shown here is derived from an EMBL/GenBank/DDBJ whole genome shotgun (WGS) entry which is preliminary data.</text>
</comment>
<evidence type="ECO:0000313" key="2">
    <source>
        <dbReference type="EMBL" id="TRM63442.1"/>
    </source>
</evidence>
<dbReference type="AlphaFoldDB" id="A0A550CF74"/>
<evidence type="ECO:0000256" key="1">
    <source>
        <dbReference type="SAM" id="MobiDB-lite"/>
    </source>
</evidence>
<evidence type="ECO:0000313" key="3">
    <source>
        <dbReference type="Proteomes" id="UP000320762"/>
    </source>
</evidence>
<gene>
    <name evidence="2" type="ORF">BD626DRAFT_272014</name>
</gene>
<protein>
    <submittedName>
        <fullName evidence="2">Uncharacterized protein</fullName>
    </submittedName>
</protein>
<name>A0A550CF74_9AGAR</name>